<protein>
    <submittedName>
        <fullName evidence="2">NACHT, LRR and PYD domains-containing protein 3</fullName>
    </submittedName>
</protein>
<dbReference type="OrthoDB" id="427518at2759"/>
<dbReference type="Gene3D" id="3.40.50.300">
    <property type="entry name" value="P-loop containing nucleotide triphosphate hydrolases"/>
    <property type="match status" value="1"/>
</dbReference>
<proteinExistence type="predicted"/>
<dbReference type="PROSITE" id="PS50837">
    <property type="entry name" value="NACHT"/>
    <property type="match status" value="1"/>
</dbReference>
<dbReference type="PANTHER" id="PTHR46312:SF2">
    <property type="entry name" value="NUCLEOTIDE-BINDING OLIGOMERIZATION DOMAIN-CONTAINING PROTEIN 2-LIKE"/>
    <property type="match status" value="1"/>
</dbReference>
<keyword evidence="3" id="KW-1185">Reference proteome</keyword>
<organism evidence="2 3">
    <name type="scientific">Holothuria leucospilota</name>
    <name type="common">Black long sea cucumber</name>
    <name type="synonym">Mertensiothuria leucospilota</name>
    <dbReference type="NCBI Taxonomy" id="206669"/>
    <lineage>
        <taxon>Eukaryota</taxon>
        <taxon>Metazoa</taxon>
        <taxon>Echinodermata</taxon>
        <taxon>Eleutherozoa</taxon>
        <taxon>Echinozoa</taxon>
        <taxon>Holothuroidea</taxon>
        <taxon>Aspidochirotacea</taxon>
        <taxon>Aspidochirotida</taxon>
        <taxon>Holothuriidae</taxon>
        <taxon>Holothuria</taxon>
    </lineage>
</organism>
<accession>A0A9Q1HM10</accession>
<dbReference type="Proteomes" id="UP001152320">
    <property type="component" value="Chromosome 1"/>
</dbReference>
<dbReference type="InterPro" id="IPR027417">
    <property type="entry name" value="P-loop_NTPase"/>
</dbReference>
<evidence type="ECO:0000259" key="1">
    <source>
        <dbReference type="PROSITE" id="PS50837"/>
    </source>
</evidence>
<evidence type="ECO:0000313" key="2">
    <source>
        <dbReference type="EMBL" id="KAJ8050488.1"/>
    </source>
</evidence>
<dbReference type="InterPro" id="IPR007111">
    <property type="entry name" value="NACHT_NTPase"/>
</dbReference>
<gene>
    <name evidence="2" type="ORF">HOLleu_03712</name>
</gene>
<dbReference type="PANTHER" id="PTHR46312">
    <property type="entry name" value="NACHT DOMAIN-CONTAINING PROTEIN"/>
    <property type="match status" value="1"/>
</dbReference>
<dbReference type="EMBL" id="JAIZAY010000001">
    <property type="protein sequence ID" value="KAJ8050488.1"/>
    <property type="molecule type" value="Genomic_DNA"/>
</dbReference>
<evidence type="ECO:0000313" key="3">
    <source>
        <dbReference type="Proteomes" id="UP001152320"/>
    </source>
</evidence>
<dbReference type="SUPFAM" id="SSF52540">
    <property type="entry name" value="P-loop containing nucleoside triphosphate hydrolases"/>
    <property type="match status" value="1"/>
</dbReference>
<feature type="domain" description="NACHT" evidence="1">
    <location>
        <begin position="85"/>
        <end position="209"/>
    </location>
</feature>
<comment type="caution">
    <text evidence="2">The sequence shown here is derived from an EMBL/GenBank/DDBJ whole genome shotgun (WGS) entry which is preliminary data.</text>
</comment>
<dbReference type="AlphaFoldDB" id="A0A9Q1HM10"/>
<dbReference type="Pfam" id="PF05729">
    <property type="entry name" value="NACHT"/>
    <property type="match status" value="1"/>
</dbReference>
<sequence>MLNGIQHFTDKKDVLIDQLKSKYADLYDAVLPIPYLRDMLYSVEGIFVEGGIEYLEPTNSKGGRTRWRPLKSYQNILNDVKVKSVRRFVEGEPGYGKSMLTLKFAYDWCNESEASPLQNVDILILLRLRQLGGVPSIYTAIKQLLLPKDTTLTEGDIKDILSNSSSVVFMLDGFDELPVKGSDSKSDIINIITKKMFNQFETILTTRSSCLPKEYPPQTIRLRLTGFDNRSRKEYILKAVAGGDKEAADHIRRRLKDNAVLAGVCQVPLFFVMFAHMSHENKHLQRFASVTRFFRHMVSCFHSHMKNKMRDENVTYYDINELDHQKLDKVAFEGLMAKRQQIVWKKVELLNRLGQEFYDQYVRIGILVEENVLHISDKPFTEHIRCETEVRFYHKIFCEWYAAHYLVEILSSENITFNKGFDFFGVDKPYWDSNPIEDKHSQGVNKDNDLGEIDPFDVQYLYRFSCGLSSTAGKQIIESLQKNKEHEKYTLLCILELEGDVRKVIQIVKQLCSTPTEIKAGDTILLQESCIELLKIASQHEVKFQQHFLCTLRSVKLIYFFSHYSKYFNYLQYKSL</sequence>
<reference evidence="2" key="1">
    <citation type="submission" date="2021-10" db="EMBL/GenBank/DDBJ databases">
        <title>Tropical sea cucumber genome reveals ecological adaptation and Cuvierian tubules defense mechanism.</title>
        <authorList>
            <person name="Chen T."/>
        </authorList>
    </citation>
    <scope>NUCLEOTIDE SEQUENCE</scope>
    <source>
        <strain evidence="2">Nanhai2018</strain>
        <tissue evidence="2">Muscle</tissue>
    </source>
</reference>
<name>A0A9Q1HM10_HOLLE</name>